<feature type="non-terminal residue" evidence="1">
    <location>
        <position position="1"/>
    </location>
</feature>
<evidence type="ECO:0000313" key="2">
    <source>
        <dbReference type="Proteomes" id="UP000823862"/>
    </source>
</evidence>
<sequence>APLPKAGAKVHLIPTITKYTQRFFPGIIKIFCKYTDNKLVTKTRKPAGEREGGKMDTLLYNI</sequence>
<dbReference type="AlphaFoldDB" id="A0A9D2KVZ4"/>
<protein>
    <submittedName>
        <fullName evidence="1">Uncharacterized protein</fullName>
    </submittedName>
</protein>
<comment type="caution">
    <text evidence="1">The sequence shown here is derived from an EMBL/GenBank/DDBJ whole genome shotgun (WGS) entry which is preliminary data.</text>
</comment>
<organism evidence="1 2">
    <name type="scientific">Candidatus Bacteroides avicola</name>
    <dbReference type="NCBI Taxonomy" id="2838468"/>
    <lineage>
        <taxon>Bacteria</taxon>
        <taxon>Pseudomonadati</taxon>
        <taxon>Bacteroidota</taxon>
        <taxon>Bacteroidia</taxon>
        <taxon>Bacteroidales</taxon>
        <taxon>Bacteroidaceae</taxon>
        <taxon>Bacteroides</taxon>
    </lineage>
</organism>
<evidence type="ECO:0000313" key="1">
    <source>
        <dbReference type="EMBL" id="HJA86927.1"/>
    </source>
</evidence>
<reference evidence="1" key="2">
    <citation type="submission" date="2021-04" db="EMBL/GenBank/DDBJ databases">
        <authorList>
            <person name="Gilroy R."/>
        </authorList>
    </citation>
    <scope>NUCLEOTIDE SEQUENCE</scope>
    <source>
        <strain evidence="1">ChiHjej12B11-9795</strain>
    </source>
</reference>
<dbReference type="Proteomes" id="UP000823862">
    <property type="component" value="Unassembled WGS sequence"/>
</dbReference>
<name>A0A9D2KVZ4_9BACE</name>
<accession>A0A9D2KVZ4</accession>
<gene>
    <name evidence="1" type="ORF">H9950_12205</name>
</gene>
<dbReference type="EMBL" id="DWZI01000062">
    <property type="protein sequence ID" value="HJA86927.1"/>
    <property type="molecule type" value="Genomic_DNA"/>
</dbReference>
<reference evidence="1" key="1">
    <citation type="journal article" date="2021" name="PeerJ">
        <title>Extensive microbial diversity within the chicken gut microbiome revealed by metagenomics and culture.</title>
        <authorList>
            <person name="Gilroy R."/>
            <person name="Ravi A."/>
            <person name="Getino M."/>
            <person name="Pursley I."/>
            <person name="Horton D.L."/>
            <person name="Alikhan N.F."/>
            <person name="Baker D."/>
            <person name="Gharbi K."/>
            <person name="Hall N."/>
            <person name="Watson M."/>
            <person name="Adriaenssens E.M."/>
            <person name="Foster-Nyarko E."/>
            <person name="Jarju S."/>
            <person name="Secka A."/>
            <person name="Antonio M."/>
            <person name="Oren A."/>
            <person name="Chaudhuri R.R."/>
            <person name="La Ragione R."/>
            <person name="Hildebrand F."/>
            <person name="Pallen M.J."/>
        </authorList>
    </citation>
    <scope>NUCLEOTIDE SEQUENCE</scope>
    <source>
        <strain evidence="1">ChiHjej12B11-9795</strain>
    </source>
</reference>
<proteinExistence type="predicted"/>